<name>A0A1I6HT13_9MICO</name>
<dbReference type="SUPFAM" id="SSF52540">
    <property type="entry name" value="P-loop containing nucleoside triphosphate hydrolases"/>
    <property type="match status" value="1"/>
</dbReference>
<dbReference type="Gene3D" id="3.40.50.300">
    <property type="entry name" value="P-loop containing nucleotide triphosphate hydrolases"/>
    <property type="match status" value="1"/>
</dbReference>
<dbReference type="InterPro" id="IPR027417">
    <property type="entry name" value="P-loop_NTPase"/>
</dbReference>
<evidence type="ECO:0000313" key="2">
    <source>
        <dbReference type="EMBL" id="SFR57579.1"/>
    </source>
</evidence>
<dbReference type="Proteomes" id="UP000198877">
    <property type="component" value="Unassembled WGS sequence"/>
</dbReference>
<evidence type="ECO:0000313" key="3">
    <source>
        <dbReference type="Proteomes" id="UP000198877"/>
    </source>
</evidence>
<dbReference type="RefSeq" id="WP_091738659.1">
    <property type="nucleotide sequence ID" value="NZ_FOYR01000002.1"/>
</dbReference>
<organism evidence="2 3">
    <name type="scientific">Microbacterium azadirachtae</name>
    <dbReference type="NCBI Taxonomy" id="582680"/>
    <lineage>
        <taxon>Bacteria</taxon>
        <taxon>Bacillati</taxon>
        <taxon>Actinomycetota</taxon>
        <taxon>Actinomycetes</taxon>
        <taxon>Micrococcales</taxon>
        <taxon>Microbacteriaceae</taxon>
        <taxon>Microbacterium</taxon>
    </lineage>
</organism>
<dbReference type="InterPro" id="IPR038727">
    <property type="entry name" value="NadR/Ttd14_AAA_dom"/>
</dbReference>
<accession>A0A1I6HT13</accession>
<protein>
    <submittedName>
        <fullName evidence="2">AAA domain-containing protein</fullName>
    </submittedName>
</protein>
<sequence length="181" mass="19168">MRIVVSGTHATGKSTLISDFARAHPEFTALPDPFELVGEELGTGSFIAQLRVSAERLLDPDSSGPVIAERGPLDFLAYLDALGELGRAESAADLVRREAPLAARAMARVDLLVLLAPGDGITVPAEEDRELRDTMATSLIEFADDPDLTGPARILELSGTPAERLTALEAAVRAQPADRIG</sequence>
<proteinExistence type="predicted"/>
<reference evidence="3" key="1">
    <citation type="submission" date="2016-10" db="EMBL/GenBank/DDBJ databases">
        <authorList>
            <person name="Varghese N."/>
            <person name="Submissions S."/>
        </authorList>
    </citation>
    <scope>NUCLEOTIDE SEQUENCE [LARGE SCALE GENOMIC DNA]</scope>
    <source>
        <strain evidence="3">CL127</strain>
    </source>
</reference>
<dbReference type="EMBL" id="FOYR01000002">
    <property type="protein sequence ID" value="SFR57579.1"/>
    <property type="molecule type" value="Genomic_DNA"/>
</dbReference>
<dbReference type="AlphaFoldDB" id="A0A1I6HT13"/>
<dbReference type="Pfam" id="PF13521">
    <property type="entry name" value="AAA_28"/>
    <property type="match status" value="1"/>
</dbReference>
<gene>
    <name evidence="2" type="ORF">SAMN04488591_2123</name>
</gene>
<evidence type="ECO:0000259" key="1">
    <source>
        <dbReference type="Pfam" id="PF13521"/>
    </source>
</evidence>
<feature type="domain" description="NadR/Ttd14 AAA" evidence="1">
    <location>
        <begin position="2"/>
        <end position="130"/>
    </location>
</feature>